<dbReference type="InterPro" id="IPR050144">
    <property type="entry name" value="AAE_transporter"/>
</dbReference>
<dbReference type="eggNOG" id="COG2985">
    <property type="taxonomic scope" value="Bacteria"/>
</dbReference>
<keyword evidence="4" id="KW-1003">Cell membrane</keyword>
<dbReference type="RefSeq" id="WP_011698336.1">
    <property type="nucleotide sequence ID" value="NC_008554.1"/>
</dbReference>
<evidence type="ECO:0000256" key="4">
    <source>
        <dbReference type="ARBA" id="ARBA00022475"/>
    </source>
</evidence>
<dbReference type="Gene3D" id="3.30.70.1450">
    <property type="entry name" value="Regulator of K+ conductance, C-terminal domain"/>
    <property type="match status" value="2"/>
</dbReference>
<dbReference type="Proteomes" id="UP000001784">
    <property type="component" value="Chromosome"/>
</dbReference>
<evidence type="ECO:0000256" key="8">
    <source>
        <dbReference type="SAM" id="Phobius"/>
    </source>
</evidence>
<dbReference type="InterPro" id="IPR036721">
    <property type="entry name" value="RCK_C_sf"/>
</dbReference>
<evidence type="ECO:0000256" key="1">
    <source>
        <dbReference type="ARBA" id="ARBA00004651"/>
    </source>
</evidence>
<comment type="subcellular location">
    <subcellularLocation>
        <location evidence="1">Cell membrane</location>
        <topology evidence="1">Multi-pass membrane protein</topology>
    </subcellularLocation>
</comment>
<dbReference type="STRING" id="335543.Sfum_1476"/>
<dbReference type="AlphaFoldDB" id="A0LIB3"/>
<name>A0LIB3_SYNFM</name>
<keyword evidence="6 8" id="KW-1133">Transmembrane helix</keyword>
<keyword evidence="7 8" id="KW-0472">Membrane</keyword>
<reference evidence="10 11" key="1">
    <citation type="submission" date="2006-10" db="EMBL/GenBank/DDBJ databases">
        <title>Complete sequence of Syntrophobacter fumaroxidans MPOB.</title>
        <authorList>
            <consortium name="US DOE Joint Genome Institute"/>
            <person name="Copeland A."/>
            <person name="Lucas S."/>
            <person name="Lapidus A."/>
            <person name="Barry K."/>
            <person name="Detter J.C."/>
            <person name="Glavina del Rio T."/>
            <person name="Hammon N."/>
            <person name="Israni S."/>
            <person name="Pitluck S."/>
            <person name="Goltsman E.G."/>
            <person name="Martinez M."/>
            <person name="Schmutz J."/>
            <person name="Larimer F."/>
            <person name="Land M."/>
            <person name="Hauser L."/>
            <person name="Kyrpides N."/>
            <person name="Kim E."/>
            <person name="Boone D.R."/>
            <person name="Brockman F."/>
            <person name="Culley D."/>
            <person name="Ferry J."/>
            <person name="Gunsalus R."/>
            <person name="McInerney M.J."/>
            <person name="Morrison M."/>
            <person name="Plugge C."/>
            <person name="Rohlin L."/>
            <person name="Scholten J."/>
            <person name="Sieber J."/>
            <person name="Stams A.J.M."/>
            <person name="Worm P."/>
            <person name="Henstra A.M."/>
            <person name="Richardson P."/>
        </authorList>
    </citation>
    <scope>NUCLEOTIDE SEQUENCE [LARGE SCALE GENOMIC DNA]</scope>
    <source>
        <strain evidence="11">DSM 10017 / MPOB</strain>
    </source>
</reference>
<feature type="transmembrane region" description="Helical" evidence="8">
    <location>
        <begin position="506"/>
        <end position="528"/>
    </location>
</feature>
<feature type="domain" description="RCK C-terminal" evidence="9">
    <location>
        <begin position="258"/>
        <end position="344"/>
    </location>
</feature>
<evidence type="ECO:0000256" key="5">
    <source>
        <dbReference type="ARBA" id="ARBA00022692"/>
    </source>
</evidence>
<sequence>MEYVIALLSQQPLMTLFLVVAFGYLLGEVNIKGFSLGAGAVLFVALFVGWLAPKSAPAPLVGTLGLALFLYCVGIQYGKLFFTGLVSPTGRKANLLALIGLIVAGAAALASMNLFGLKPGYVLGVFAGSGTSTPALQAAMSSLGNSDPAVGYSATYPFGVAGPILVMYLAFFLFKPKIEVPKSAALDFMEIAVRNPDLFGKKLGDVLHMLPSQTEIAAVRHEGRNKFPDPALVLGPDDVLMITSATEAGLEEARKIIGEAAPGKIVMDRSALDYFRVFASKRAVVGTALGDLKIPGGFDYQLVQVTRGDSDLLPRRDLILEFGDRVGLLVNRANAQAVRAFFGDSIKGTADLSYISIGLGMALGLLVGLIPLPIPGLGKLTLGFAGLLLTALVLGYFRRSGGLHWTMPLSANLVLRNLGLTIFLAQVGISCGPKFAEALAESGFLLVFDGVLVLMSLVLPVMIIGMVVFKLPFDEVCGVVGGVTGNPAILMYAGKLTGTEKPDVGYAMIFPGATVMKILFVQIAAAIWGG</sequence>
<dbReference type="InterPro" id="IPR006512">
    <property type="entry name" value="YidE_YbjL"/>
</dbReference>
<feature type="transmembrane region" description="Helical" evidence="8">
    <location>
        <begin position="58"/>
        <end position="82"/>
    </location>
</feature>
<dbReference type="InterPro" id="IPR006037">
    <property type="entry name" value="RCK_C"/>
</dbReference>
<gene>
    <name evidence="10" type="ordered locus">Sfum_1476</name>
</gene>
<organism evidence="10 11">
    <name type="scientific">Syntrophobacter fumaroxidans (strain DSM 10017 / MPOB)</name>
    <dbReference type="NCBI Taxonomy" id="335543"/>
    <lineage>
        <taxon>Bacteria</taxon>
        <taxon>Pseudomonadati</taxon>
        <taxon>Thermodesulfobacteriota</taxon>
        <taxon>Syntrophobacteria</taxon>
        <taxon>Syntrophobacterales</taxon>
        <taxon>Syntrophobacteraceae</taxon>
        <taxon>Syntrophobacter</taxon>
    </lineage>
</organism>
<evidence type="ECO:0000259" key="9">
    <source>
        <dbReference type="PROSITE" id="PS51202"/>
    </source>
</evidence>
<dbReference type="SUPFAM" id="SSF116726">
    <property type="entry name" value="TrkA C-terminal domain-like"/>
    <property type="match status" value="2"/>
</dbReference>
<protein>
    <submittedName>
        <fullName evidence="10">YidE/YbjL duplication</fullName>
    </submittedName>
</protein>
<dbReference type="PROSITE" id="PS51202">
    <property type="entry name" value="RCK_C"/>
    <property type="match status" value="1"/>
</dbReference>
<evidence type="ECO:0000313" key="10">
    <source>
        <dbReference type="EMBL" id="ABK17165.1"/>
    </source>
</evidence>
<feature type="transmembrane region" description="Helical" evidence="8">
    <location>
        <begin position="94"/>
        <end position="115"/>
    </location>
</feature>
<keyword evidence="3" id="KW-0813">Transport</keyword>
<keyword evidence="5 8" id="KW-0812">Transmembrane</keyword>
<comment type="similarity">
    <text evidence="2">Belongs to the AAE transporter (TC 2.A.81) family.</text>
</comment>
<feature type="transmembrane region" description="Helical" evidence="8">
    <location>
        <begin position="6"/>
        <end position="26"/>
    </location>
</feature>
<dbReference type="KEGG" id="sfu:Sfum_1476"/>
<dbReference type="GO" id="GO:0005886">
    <property type="term" value="C:plasma membrane"/>
    <property type="evidence" value="ECO:0007669"/>
    <property type="project" value="UniProtKB-SubCell"/>
</dbReference>
<dbReference type="InParanoid" id="A0LIB3"/>
<dbReference type="GO" id="GO:0008324">
    <property type="term" value="F:monoatomic cation transmembrane transporter activity"/>
    <property type="evidence" value="ECO:0007669"/>
    <property type="project" value="InterPro"/>
</dbReference>
<dbReference type="Pfam" id="PF06826">
    <property type="entry name" value="Asp-Al_Ex"/>
    <property type="match status" value="2"/>
</dbReference>
<dbReference type="OrthoDB" id="9155749at2"/>
<feature type="transmembrane region" description="Helical" evidence="8">
    <location>
        <begin position="380"/>
        <end position="397"/>
    </location>
</feature>
<feature type="transmembrane region" description="Helical" evidence="8">
    <location>
        <begin position="444"/>
        <end position="469"/>
    </location>
</feature>
<dbReference type="HOGENOM" id="CLU_035023_3_0_7"/>
<dbReference type="EMBL" id="CP000478">
    <property type="protein sequence ID" value="ABK17165.1"/>
    <property type="molecule type" value="Genomic_DNA"/>
</dbReference>
<evidence type="ECO:0000313" key="11">
    <source>
        <dbReference type="Proteomes" id="UP000001784"/>
    </source>
</evidence>
<evidence type="ECO:0000256" key="6">
    <source>
        <dbReference type="ARBA" id="ARBA00022989"/>
    </source>
</evidence>
<proteinExistence type="inferred from homology"/>
<dbReference type="PANTHER" id="PTHR30445">
    <property type="entry name" value="K(+)_H(+) ANTIPORTER SUBUNIT KHTT"/>
    <property type="match status" value="1"/>
</dbReference>
<dbReference type="GO" id="GO:0006813">
    <property type="term" value="P:potassium ion transport"/>
    <property type="evidence" value="ECO:0007669"/>
    <property type="project" value="InterPro"/>
</dbReference>
<accession>A0LIB3</accession>
<dbReference type="NCBIfam" id="TIGR01625">
    <property type="entry name" value="YidE_YbjL_dupl"/>
    <property type="match status" value="2"/>
</dbReference>
<feature type="transmembrane region" description="Helical" evidence="8">
    <location>
        <begin position="352"/>
        <end position="374"/>
    </location>
</feature>
<evidence type="ECO:0000256" key="7">
    <source>
        <dbReference type="ARBA" id="ARBA00023136"/>
    </source>
</evidence>
<evidence type="ECO:0000256" key="3">
    <source>
        <dbReference type="ARBA" id="ARBA00022448"/>
    </source>
</evidence>
<dbReference type="PANTHER" id="PTHR30445:SF3">
    <property type="entry name" value="TRANSPORT PROTEIN YIDE-RELATED"/>
    <property type="match status" value="1"/>
</dbReference>
<dbReference type="Pfam" id="PF02080">
    <property type="entry name" value="TrkA_C"/>
    <property type="match status" value="1"/>
</dbReference>
<dbReference type="eggNOG" id="COG0569">
    <property type="taxonomic scope" value="Bacteria"/>
</dbReference>
<feature type="transmembrane region" description="Helical" evidence="8">
    <location>
        <begin position="154"/>
        <end position="174"/>
    </location>
</feature>
<feature type="transmembrane region" description="Helical" evidence="8">
    <location>
        <begin position="33"/>
        <end position="52"/>
    </location>
</feature>
<keyword evidence="11" id="KW-1185">Reference proteome</keyword>
<evidence type="ECO:0000256" key="2">
    <source>
        <dbReference type="ARBA" id="ARBA00009854"/>
    </source>
</evidence>
<dbReference type="FunCoup" id="A0LIB3">
    <property type="interactions" value="33"/>
</dbReference>